<evidence type="ECO:0000313" key="2">
    <source>
        <dbReference type="EMBL" id="KAJ7314273.1"/>
    </source>
</evidence>
<evidence type="ECO:0000313" key="3">
    <source>
        <dbReference type="Proteomes" id="UP001218218"/>
    </source>
</evidence>
<protein>
    <submittedName>
        <fullName evidence="2">Uncharacterized protein</fullName>
    </submittedName>
</protein>
<name>A0AAD7EE05_9AGAR</name>
<proteinExistence type="predicted"/>
<dbReference type="Proteomes" id="UP001218218">
    <property type="component" value="Unassembled WGS sequence"/>
</dbReference>
<keyword evidence="1" id="KW-1133">Transmembrane helix</keyword>
<organism evidence="2 3">
    <name type="scientific">Mycena albidolilacea</name>
    <dbReference type="NCBI Taxonomy" id="1033008"/>
    <lineage>
        <taxon>Eukaryota</taxon>
        <taxon>Fungi</taxon>
        <taxon>Dikarya</taxon>
        <taxon>Basidiomycota</taxon>
        <taxon>Agaricomycotina</taxon>
        <taxon>Agaricomycetes</taxon>
        <taxon>Agaricomycetidae</taxon>
        <taxon>Agaricales</taxon>
        <taxon>Marasmiineae</taxon>
        <taxon>Mycenaceae</taxon>
        <taxon>Mycena</taxon>
    </lineage>
</organism>
<dbReference type="EMBL" id="JARIHO010000068">
    <property type="protein sequence ID" value="KAJ7314273.1"/>
    <property type="molecule type" value="Genomic_DNA"/>
</dbReference>
<gene>
    <name evidence="2" type="ORF">DFH08DRAFT_821626</name>
</gene>
<evidence type="ECO:0000256" key="1">
    <source>
        <dbReference type="SAM" id="Phobius"/>
    </source>
</evidence>
<keyword evidence="1" id="KW-0472">Membrane</keyword>
<accession>A0AAD7EE05</accession>
<dbReference type="AlphaFoldDB" id="A0AAD7EE05"/>
<sequence length="147" mass="15794">MAYRSPQNAVQGNANDSKSFSQSADHCFAGFAPGFIPCFCMGISLLEVGLQKSSGVGTRAMKDKDKIDWWCDITTQHLAETAACGAISPSTFFLLRGTSSVLGIALVILGHFYAGRSKRTLAQGLLDSNYKNGTAHTKFSPTLLIIR</sequence>
<keyword evidence="1" id="KW-0812">Transmembrane</keyword>
<comment type="caution">
    <text evidence="2">The sequence shown here is derived from an EMBL/GenBank/DDBJ whole genome shotgun (WGS) entry which is preliminary data.</text>
</comment>
<feature type="transmembrane region" description="Helical" evidence="1">
    <location>
        <begin position="93"/>
        <end position="114"/>
    </location>
</feature>
<reference evidence="2" key="1">
    <citation type="submission" date="2023-03" db="EMBL/GenBank/DDBJ databases">
        <title>Massive genome expansion in bonnet fungi (Mycena s.s.) driven by repeated elements and novel gene families across ecological guilds.</title>
        <authorList>
            <consortium name="Lawrence Berkeley National Laboratory"/>
            <person name="Harder C.B."/>
            <person name="Miyauchi S."/>
            <person name="Viragh M."/>
            <person name="Kuo A."/>
            <person name="Thoen E."/>
            <person name="Andreopoulos B."/>
            <person name="Lu D."/>
            <person name="Skrede I."/>
            <person name="Drula E."/>
            <person name="Henrissat B."/>
            <person name="Morin E."/>
            <person name="Kohler A."/>
            <person name="Barry K."/>
            <person name="LaButti K."/>
            <person name="Morin E."/>
            <person name="Salamov A."/>
            <person name="Lipzen A."/>
            <person name="Mereny Z."/>
            <person name="Hegedus B."/>
            <person name="Baldrian P."/>
            <person name="Stursova M."/>
            <person name="Weitz H."/>
            <person name="Taylor A."/>
            <person name="Grigoriev I.V."/>
            <person name="Nagy L.G."/>
            <person name="Martin F."/>
            <person name="Kauserud H."/>
        </authorList>
    </citation>
    <scope>NUCLEOTIDE SEQUENCE</scope>
    <source>
        <strain evidence="2">CBHHK002</strain>
    </source>
</reference>
<keyword evidence="3" id="KW-1185">Reference proteome</keyword>